<dbReference type="AlphaFoldDB" id="A0A151N179"/>
<gene>
    <name evidence="1" type="ORF">Y1Q_0008163</name>
</gene>
<sequence>MATYVAEELLKWRSPVIPVAKPNGLLFLCINFQKLNTLATFDTFPMPHITHLIEKIGEARLMHLAVP</sequence>
<accession>A0A151N179</accession>
<name>A0A151N179_ALLMI</name>
<reference evidence="1 2" key="1">
    <citation type="journal article" date="2012" name="Genome Biol.">
        <title>Sequencing three crocodilian genomes to illuminate the evolution of archosaurs and amniotes.</title>
        <authorList>
            <person name="St John J.A."/>
            <person name="Braun E.L."/>
            <person name="Isberg S.R."/>
            <person name="Miles L.G."/>
            <person name="Chong A.Y."/>
            <person name="Gongora J."/>
            <person name="Dalzell P."/>
            <person name="Moran C."/>
            <person name="Bed'hom B."/>
            <person name="Abzhanov A."/>
            <person name="Burgess S.C."/>
            <person name="Cooksey A.M."/>
            <person name="Castoe T.A."/>
            <person name="Crawford N.G."/>
            <person name="Densmore L.D."/>
            <person name="Drew J.C."/>
            <person name="Edwards S.V."/>
            <person name="Faircloth B.C."/>
            <person name="Fujita M.K."/>
            <person name="Greenwold M.J."/>
            <person name="Hoffmann F.G."/>
            <person name="Howard J.M."/>
            <person name="Iguchi T."/>
            <person name="Janes D.E."/>
            <person name="Khan S.Y."/>
            <person name="Kohno S."/>
            <person name="de Koning A.J."/>
            <person name="Lance S.L."/>
            <person name="McCarthy F.M."/>
            <person name="McCormack J.E."/>
            <person name="Merchant M.E."/>
            <person name="Peterson D.G."/>
            <person name="Pollock D.D."/>
            <person name="Pourmand N."/>
            <person name="Raney B.J."/>
            <person name="Roessler K.A."/>
            <person name="Sanford J.R."/>
            <person name="Sawyer R.H."/>
            <person name="Schmidt C.J."/>
            <person name="Triplett E.W."/>
            <person name="Tuberville T.D."/>
            <person name="Venegas-Anaya M."/>
            <person name="Howard J.T."/>
            <person name="Jarvis E.D."/>
            <person name="Guillette L.J.Jr."/>
            <person name="Glenn T.C."/>
            <person name="Green R.E."/>
            <person name="Ray D.A."/>
        </authorList>
    </citation>
    <scope>NUCLEOTIDE SEQUENCE [LARGE SCALE GENOMIC DNA]</scope>
    <source>
        <strain evidence="1">KSC_2009_1</strain>
    </source>
</reference>
<evidence type="ECO:0000313" key="1">
    <source>
        <dbReference type="EMBL" id="KYO30502.1"/>
    </source>
</evidence>
<dbReference type="Proteomes" id="UP000050525">
    <property type="component" value="Unassembled WGS sequence"/>
</dbReference>
<dbReference type="Gene3D" id="3.30.70.270">
    <property type="match status" value="1"/>
</dbReference>
<dbReference type="InterPro" id="IPR043502">
    <property type="entry name" value="DNA/RNA_pol_sf"/>
</dbReference>
<keyword evidence="2" id="KW-1185">Reference proteome</keyword>
<evidence type="ECO:0000313" key="2">
    <source>
        <dbReference type="Proteomes" id="UP000050525"/>
    </source>
</evidence>
<comment type="caution">
    <text evidence="1">The sequence shown here is derived from an EMBL/GenBank/DDBJ whole genome shotgun (WGS) entry which is preliminary data.</text>
</comment>
<dbReference type="STRING" id="8496.A0A151N179"/>
<dbReference type="InterPro" id="IPR043128">
    <property type="entry name" value="Rev_trsase/Diguanyl_cyclase"/>
</dbReference>
<protein>
    <submittedName>
        <fullName evidence="1">Uncharacterized protein</fullName>
    </submittedName>
</protein>
<dbReference type="Gene3D" id="3.10.10.10">
    <property type="entry name" value="HIV Type 1 Reverse Transcriptase, subunit A, domain 1"/>
    <property type="match status" value="1"/>
</dbReference>
<dbReference type="EMBL" id="AKHW03004154">
    <property type="protein sequence ID" value="KYO30502.1"/>
    <property type="molecule type" value="Genomic_DNA"/>
</dbReference>
<proteinExistence type="predicted"/>
<dbReference type="SUPFAM" id="SSF56672">
    <property type="entry name" value="DNA/RNA polymerases"/>
    <property type="match status" value="1"/>
</dbReference>
<organism evidence="1 2">
    <name type="scientific">Alligator mississippiensis</name>
    <name type="common">American alligator</name>
    <dbReference type="NCBI Taxonomy" id="8496"/>
    <lineage>
        <taxon>Eukaryota</taxon>
        <taxon>Metazoa</taxon>
        <taxon>Chordata</taxon>
        <taxon>Craniata</taxon>
        <taxon>Vertebrata</taxon>
        <taxon>Euteleostomi</taxon>
        <taxon>Archelosauria</taxon>
        <taxon>Archosauria</taxon>
        <taxon>Crocodylia</taxon>
        <taxon>Alligatoridae</taxon>
        <taxon>Alligatorinae</taxon>
        <taxon>Alligator</taxon>
    </lineage>
</organism>